<keyword evidence="3" id="KW-1185">Reference proteome</keyword>
<evidence type="ECO:0000313" key="2">
    <source>
        <dbReference type="EMBL" id="KAE9399109.1"/>
    </source>
</evidence>
<dbReference type="Proteomes" id="UP000799118">
    <property type="component" value="Unassembled WGS sequence"/>
</dbReference>
<evidence type="ECO:0000259" key="1">
    <source>
        <dbReference type="Pfam" id="PF12937"/>
    </source>
</evidence>
<dbReference type="SUPFAM" id="SSF52047">
    <property type="entry name" value="RNI-like"/>
    <property type="match status" value="1"/>
</dbReference>
<dbReference type="Gene3D" id="1.20.1280.50">
    <property type="match status" value="1"/>
</dbReference>
<protein>
    <recommendedName>
        <fullName evidence="1">F-box domain-containing protein</fullName>
    </recommendedName>
</protein>
<accession>A0A6A4HKW0</accession>
<evidence type="ECO:0000313" key="3">
    <source>
        <dbReference type="Proteomes" id="UP000799118"/>
    </source>
</evidence>
<dbReference type="InterPro" id="IPR032675">
    <property type="entry name" value="LRR_dom_sf"/>
</dbReference>
<reference evidence="2" key="1">
    <citation type="journal article" date="2019" name="Environ. Microbiol.">
        <title>Fungal ecological strategies reflected in gene transcription - a case study of two litter decomposers.</title>
        <authorList>
            <person name="Barbi F."/>
            <person name="Kohler A."/>
            <person name="Barry K."/>
            <person name="Baskaran P."/>
            <person name="Daum C."/>
            <person name="Fauchery L."/>
            <person name="Ihrmark K."/>
            <person name="Kuo A."/>
            <person name="LaButti K."/>
            <person name="Lipzen A."/>
            <person name="Morin E."/>
            <person name="Grigoriev I.V."/>
            <person name="Henrissat B."/>
            <person name="Lindahl B."/>
            <person name="Martin F."/>
        </authorList>
    </citation>
    <scope>NUCLEOTIDE SEQUENCE</scope>
    <source>
        <strain evidence="2">JB14</strain>
    </source>
</reference>
<dbReference type="Pfam" id="PF12937">
    <property type="entry name" value="F-box-like"/>
    <property type="match status" value="1"/>
</dbReference>
<proteinExistence type="predicted"/>
<dbReference type="InterPro" id="IPR001810">
    <property type="entry name" value="F-box_dom"/>
</dbReference>
<dbReference type="EMBL" id="ML769473">
    <property type="protein sequence ID" value="KAE9399109.1"/>
    <property type="molecule type" value="Genomic_DNA"/>
</dbReference>
<feature type="domain" description="F-box" evidence="1">
    <location>
        <begin position="63"/>
        <end position="126"/>
    </location>
</feature>
<name>A0A6A4HKW0_9AGAR</name>
<dbReference type="OrthoDB" id="3229088at2759"/>
<organism evidence="2 3">
    <name type="scientific">Gymnopus androsaceus JB14</name>
    <dbReference type="NCBI Taxonomy" id="1447944"/>
    <lineage>
        <taxon>Eukaryota</taxon>
        <taxon>Fungi</taxon>
        <taxon>Dikarya</taxon>
        <taxon>Basidiomycota</taxon>
        <taxon>Agaricomycotina</taxon>
        <taxon>Agaricomycetes</taxon>
        <taxon>Agaricomycetidae</taxon>
        <taxon>Agaricales</taxon>
        <taxon>Marasmiineae</taxon>
        <taxon>Omphalotaceae</taxon>
        <taxon>Gymnopus</taxon>
    </lineage>
</organism>
<gene>
    <name evidence="2" type="ORF">BT96DRAFT_707387</name>
</gene>
<dbReference type="Gene3D" id="3.80.10.10">
    <property type="entry name" value="Ribonuclease Inhibitor"/>
    <property type="match status" value="1"/>
</dbReference>
<sequence>MDAELQSRLESLYLSNEPPSSQDATLISEILQDRRARIFELEKNLVKFRMEIKFYESLLSGIRKLPPELLAEIFMHYATSCRDGRDFSGYYFYPRPHTDGPMRISAVCRTWRAIVFSTPTLWNYISLPHRTPFGCTNYAELVERCITNSRVSPLYIKVSVFGSPERYRTAEARNLKYSGALDTLDKFMPEMYRWNSFHLDMFASRSICTQLERKLPSIPPTGAPNLMEMYFRAFTPDRDALEVAWALELLCSSINLRKILFVAPIWDLEAAPWESLQHFESKQGMRLRDLFLVLRGCPALQYCEVCFELEEEPPCLPSFTESDPVIVLSQLHTLRLTHLRQAELSTVLQWITVPTLTELTLAGHHVSDTWLDPLFISFLSRSACRLHTLSLSQFSYSDANIMNYLRLPNVHDTLETLELDKWRTPISQELLDFLTFKFSEGGPSLILPKLKNITFTIHAIVQAVRLREFFLSRWYEPERNHAAFPVQALQEMRALLLVPVKDMVELHFETCIVDGGTDYPEIEKLAGLDMI</sequence>
<dbReference type="AlphaFoldDB" id="A0A6A4HKW0"/>